<keyword evidence="3" id="KW-1185">Reference proteome</keyword>
<reference evidence="2" key="1">
    <citation type="submission" date="2013-11" db="EMBL/GenBank/DDBJ databases">
        <title>Genome sequence of the fusiform rust pathogen reveals effectors for host alternation and coevolution with pine.</title>
        <authorList>
            <consortium name="DOE Joint Genome Institute"/>
            <person name="Smith K."/>
            <person name="Pendleton A."/>
            <person name="Kubisiak T."/>
            <person name="Anderson C."/>
            <person name="Salamov A."/>
            <person name="Aerts A."/>
            <person name="Riley R."/>
            <person name="Clum A."/>
            <person name="Lindquist E."/>
            <person name="Ence D."/>
            <person name="Campbell M."/>
            <person name="Kronenberg Z."/>
            <person name="Feau N."/>
            <person name="Dhillon B."/>
            <person name="Hamelin R."/>
            <person name="Burleigh J."/>
            <person name="Smith J."/>
            <person name="Yandell M."/>
            <person name="Nelson C."/>
            <person name="Grigoriev I."/>
            <person name="Davis J."/>
        </authorList>
    </citation>
    <scope>NUCLEOTIDE SEQUENCE</scope>
    <source>
        <strain evidence="2">G11</strain>
    </source>
</reference>
<comment type="caution">
    <text evidence="2">The sequence shown here is derived from an EMBL/GenBank/DDBJ whole genome shotgun (WGS) entry which is preliminary data.</text>
</comment>
<evidence type="ECO:0000313" key="3">
    <source>
        <dbReference type="Proteomes" id="UP000886653"/>
    </source>
</evidence>
<protein>
    <submittedName>
        <fullName evidence="2">Uncharacterized protein</fullName>
    </submittedName>
</protein>
<proteinExistence type="predicted"/>
<feature type="compositionally biased region" description="Basic and acidic residues" evidence="1">
    <location>
        <begin position="60"/>
        <end position="69"/>
    </location>
</feature>
<dbReference type="AlphaFoldDB" id="A0A9P6NBE3"/>
<evidence type="ECO:0000313" key="2">
    <source>
        <dbReference type="EMBL" id="KAG0140928.1"/>
    </source>
</evidence>
<feature type="compositionally biased region" description="Polar residues" evidence="1">
    <location>
        <begin position="93"/>
        <end position="104"/>
    </location>
</feature>
<sequence>MNETTERCFGLGNSTDEDEKPILMSSSWYGPIQPTESQSTTPSPDSFPSPSSEILSTTDSRPRDFEKTKTFHLSRHPAHFSETPSPFFDRSVEQNTSSVPFSTRQPPPPETNAEERLGNITHNLHHSSRLSSPHAFTEPFVTNLTHHSEHTSPSNHHHHHLENALGDHLQSFLSFPQVRHLIPETDQLDSKNELYSSNRRMSSFSEGSLQLEHNSHHHNVYLDSNSIRRETGEMIQDLQGYPILNWPHKHVPVTEVDGLMNMTSSLIPISASNRILCNNNNNDHDQCRYLRSLESDHPTENNLYQLGSIYQDDSNHNSFSESYRSILGSTNSLYGINHSPIITFNPIYNHHNTTNE</sequence>
<organism evidence="2 3">
    <name type="scientific">Cronartium quercuum f. sp. fusiforme G11</name>
    <dbReference type="NCBI Taxonomy" id="708437"/>
    <lineage>
        <taxon>Eukaryota</taxon>
        <taxon>Fungi</taxon>
        <taxon>Dikarya</taxon>
        <taxon>Basidiomycota</taxon>
        <taxon>Pucciniomycotina</taxon>
        <taxon>Pucciniomycetes</taxon>
        <taxon>Pucciniales</taxon>
        <taxon>Coleosporiaceae</taxon>
        <taxon>Cronartium</taxon>
    </lineage>
</organism>
<name>A0A9P6NBE3_9BASI</name>
<feature type="region of interest" description="Disordered" evidence="1">
    <location>
        <begin position="1"/>
        <end position="112"/>
    </location>
</feature>
<dbReference type="EMBL" id="MU167411">
    <property type="protein sequence ID" value="KAG0140928.1"/>
    <property type="molecule type" value="Genomic_DNA"/>
</dbReference>
<evidence type="ECO:0000256" key="1">
    <source>
        <dbReference type="SAM" id="MobiDB-lite"/>
    </source>
</evidence>
<accession>A0A9P6NBE3</accession>
<feature type="compositionally biased region" description="Low complexity" evidence="1">
    <location>
        <begin position="37"/>
        <end position="52"/>
    </location>
</feature>
<gene>
    <name evidence="2" type="ORF">CROQUDRAFT_325110</name>
</gene>
<dbReference type="Proteomes" id="UP000886653">
    <property type="component" value="Unassembled WGS sequence"/>
</dbReference>